<gene>
    <name evidence="2" type="ORF">HC175_10990</name>
</gene>
<proteinExistence type="predicted"/>
<evidence type="ECO:0000259" key="1">
    <source>
        <dbReference type="Pfam" id="PF00535"/>
    </source>
</evidence>
<dbReference type="EMBL" id="JAAVJR010000005">
    <property type="protein sequence ID" value="NJW53447.1"/>
    <property type="molecule type" value="Genomic_DNA"/>
</dbReference>
<dbReference type="RefSeq" id="WP_168138541.1">
    <property type="nucleotide sequence ID" value="NZ_JAAVJR010000005.1"/>
</dbReference>
<keyword evidence="3" id="KW-1185">Reference proteome</keyword>
<comment type="caution">
    <text evidence="2">The sequence shown here is derived from an EMBL/GenBank/DDBJ whole genome shotgun (WGS) entry which is preliminary data.</text>
</comment>
<reference evidence="2 3" key="1">
    <citation type="submission" date="2020-03" db="EMBL/GenBank/DDBJ databases">
        <title>Salinimicrobium sp. nov, isolated from SCS.</title>
        <authorList>
            <person name="Cao W.R."/>
        </authorList>
    </citation>
    <scope>NUCLEOTIDE SEQUENCE [LARGE SCALE GENOMIC DNA]</scope>
    <source>
        <strain evidence="3">J15B91</strain>
    </source>
</reference>
<dbReference type="InterPro" id="IPR001173">
    <property type="entry name" value="Glyco_trans_2-like"/>
</dbReference>
<evidence type="ECO:0000313" key="3">
    <source>
        <dbReference type="Proteomes" id="UP000703674"/>
    </source>
</evidence>
<dbReference type="Gene3D" id="3.90.550.10">
    <property type="entry name" value="Spore Coat Polysaccharide Biosynthesis Protein SpsA, Chain A"/>
    <property type="match status" value="1"/>
</dbReference>
<sequence length="297" mass="34192">MAEEPENQPKVSVVMITYGHELFIRDAVNGVLEQQCEFELEFIIANDCSPDATDSIIKTIIQENRNHPIQFKYIRHSENIGAMQNFVHALRMARGEYVALCEGDDFWADPHKLQRQVNFLDENQKYVVTYHDATIVDELGVVIQQKKMPELYRRDMSQTELKQGAPLLTLTLCFRNCIQDELPYVPMVTNGDKLLISLLGHFGQGKFLENIGDAVYRVHSGGIWSKTVRQKKLEEKSRTLEKMSKFYDLKGDSTLAEFYRRDFQNHLKMLGVLYFKKGSVSKATNILLKYSSSLIKA</sequence>
<dbReference type="Pfam" id="PF00535">
    <property type="entry name" value="Glycos_transf_2"/>
    <property type="match status" value="1"/>
</dbReference>
<accession>A0ABX1D292</accession>
<dbReference type="SUPFAM" id="SSF53448">
    <property type="entry name" value="Nucleotide-diphospho-sugar transferases"/>
    <property type="match status" value="1"/>
</dbReference>
<protein>
    <submittedName>
        <fullName evidence="2">Glycosyltransferase</fullName>
    </submittedName>
</protein>
<dbReference type="Proteomes" id="UP000703674">
    <property type="component" value="Unassembled WGS sequence"/>
</dbReference>
<dbReference type="PANTHER" id="PTHR22916">
    <property type="entry name" value="GLYCOSYLTRANSFERASE"/>
    <property type="match status" value="1"/>
</dbReference>
<dbReference type="PANTHER" id="PTHR22916:SF3">
    <property type="entry name" value="UDP-GLCNAC:BETAGAL BETA-1,3-N-ACETYLGLUCOSAMINYLTRANSFERASE-LIKE PROTEIN 1"/>
    <property type="match status" value="1"/>
</dbReference>
<name>A0ABX1D292_9FLAO</name>
<organism evidence="2 3">
    <name type="scientific">Salinimicrobium oceani</name>
    <dbReference type="NCBI Taxonomy" id="2722702"/>
    <lineage>
        <taxon>Bacteria</taxon>
        <taxon>Pseudomonadati</taxon>
        <taxon>Bacteroidota</taxon>
        <taxon>Flavobacteriia</taxon>
        <taxon>Flavobacteriales</taxon>
        <taxon>Flavobacteriaceae</taxon>
        <taxon>Salinimicrobium</taxon>
    </lineage>
</organism>
<dbReference type="InterPro" id="IPR029044">
    <property type="entry name" value="Nucleotide-diphossugar_trans"/>
</dbReference>
<feature type="domain" description="Glycosyltransferase 2-like" evidence="1">
    <location>
        <begin position="12"/>
        <end position="147"/>
    </location>
</feature>
<evidence type="ECO:0000313" key="2">
    <source>
        <dbReference type="EMBL" id="NJW53447.1"/>
    </source>
</evidence>